<evidence type="ECO:0000313" key="1">
    <source>
        <dbReference type="EMBL" id="KAJ9062656.1"/>
    </source>
</evidence>
<keyword evidence="2" id="KW-1185">Reference proteome</keyword>
<sequence length="443" mass="50734">MPILSKQLLTCVLQSLYFEDQLEARLACKEWNVIIEPLLVCVKDDYSLTLKERENFGKYICESQCNDNHFKTLNEIKNIFPNLKYLQLDYIPIEDGETKLLFDLLRYFSDAGVLISFKSFCQLPCELLVNLKLNSIDSDSLWDNMDHLATLNQPHLEKMSLFYNCDSKTDELDAIISLVNQNFPSLKVLKLSIAGDGRNMAKIVSSFKALKKLELTFNGYVTISLDVQQETSIKHLNLRENTYQSLQDNFTGFLLKGVRKLSIIVTNRICPRVELMFPGIKVLTFQQSRYHNREGIPNAFYITGPISVQSLNMKIESYDLICNYQVKWPTVLSVSLACRSLSVFKCAINWIFTCFSSVEAITLKVPEYFLQEAFSFQFLKKKNCSSLRCIYSNTGISFNFIKLLKEGAPNLMLVACPMDPETKIKVSSLALDSENLPRNHFSS</sequence>
<accession>A0ACC2SJU0</accession>
<gene>
    <name evidence="1" type="ORF">DSO57_1008420</name>
</gene>
<dbReference type="Proteomes" id="UP001165960">
    <property type="component" value="Unassembled WGS sequence"/>
</dbReference>
<name>A0ACC2SJU0_9FUNG</name>
<evidence type="ECO:0000313" key="2">
    <source>
        <dbReference type="Proteomes" id="UP001165960"/>
    </source>
</evidence>
<organism evidence="1 2">
    <name type="scientific">Entomophthora muscae</name>
    <dbReference type="NCBI Taxonomy" id="34485"/>
    <lineage>
        <taxon>Eukaryota</taxon>
        <taxon>Fungi</taxon>
        <taxon>Fungi incertae sedis</taxon>
        <taxon>Zoopagomycota</taxon>
        <taxon>Entomophthoromycotina</taxon>
        <taxon>Entomophthoromycetes</taxon>
        <taxon>Entomophthorales</taxon>
        <taxon>Entomophthoraceae</taxon>
        <taxon>Entomophthora</taxon>
    </lineage>
</organism>
<proteinExistence type="predicted"/>
<protein>
    <submittedName>
        <fullName evidence="1">Uncharacterized protein</fullName>
    </submittedName>
</protein>
<dbReference type="EMBL" id="QTSX02004996">
    <property type="protein sequence ID" value="KAJ9062656.1"/>
    <property type="molecule type" value="Genomic_DNA"/>
</dbReference>
<reference evidence="1" key="1">
    <citation type="submission" date="2022-04" db="EMBL/GenBank/DDBJ databases">
        <title>Genome of the entomopathogenic fungus Entomophthora muscae.</title>
        <authorList>
            <person name="Elya C."/>
            <person name="Lovett B.R."/>
            <person name="Lee E."/>
            <person name="Macias A.M."/>
            <person name="Hajek A.E."/>
            <person name="De Bivort B.L."/>
            <person name="Kasson M.T."/>
            <person name="De Fine Licht H.H."/>
            <person name="Stajich J.E."/>
        </authorList>
    </citation>
    <scope>NUCLEOTIDE SEQUENCE</scope>
    <source>
        <strain evidence="1">Berkeley</strain>
    </source>
</reference>
<comment type="caution">
    <text evidence="1">The sequence shown here is derived from an EMBL/GenBank/DDBJ whole genome shotgun (WGS) entry which is preliminary data.</text>
</comment>